<evidence type="ECO:0000313" key="2">
    <source>
        <dbReference type="Proteomes" id="UP000762676"/>
    </source>
</evidence>
<protein>
    <submittedName>
        <fullName evidence="1">SET domain containing 4</fullName>
    </submittedName>
</protein>
<name>A0AAV4EJX9_9GAST</name>
<dbReference type="PANTHER" id="PTHR13271:SF151">
    <property type="entry name" value="SET DOMAIN-CONTAINING PROTEIN 4"/>
    <property type="match status" value="1"/>
</dbReference>
<dbReference type="InterPro" id="IPR046341">
    <property type="entry name" value="SET_dom_sf"/>
</dbReference>
<dbReference type="Proteomes" id="UP000762676">
    <property type="component" value="Unassembled WGS sequence"/>
</dbReference>
<evidence type="ECO:0000313" key="1">
    <source>
        <dbReference type="EMBL" id="GFR61317.1"/>
    </source>
</evidence>
<dbReference type="InterPro" id="IPR044429">
    <property type="entry name" value="SETD4_SET"/>
</dbReference>
<dbReference type="PANTHER" id="PTHR13271">
    <property type="entry name" value="UNCHARACTERIZED PUTATIVE METHYLTRANSFERASE"/>
    <property type="match status" value="1"/>
</dbReference>
<organism evidence="1 2">
    <name type="scientific">Elysia marginata</name>
    <dbReference type="NCBI Taxonomy" id="1093978"/>
    <lineage>
        <taxon>Eukaryota</taxon>
        <taxon>Metazoa</taxon>
        <taxon>Spiralia</taxon>
        <taxon>Lophotrochozoa</taxon>
        <taxon>Mollusca</taxon>
        <taxon>Gastropoda</taxon>
        <taxon>Heterobranchia</taxon>
        <taxon>Euthyneura</taxon>
        <taxon>Panpulmonata</taxon>
        <taxon>Sacoglossa</taxon>
        <taxon>Placobranchoidea</taxon>
        <taxon>Plakobranchidae</taxon>
        <taxon>Elysia</taxon>
    </lineage>
</organism>
<dbReference type="Gene3D" id="3.90.1410.10">
    <property type="entry name" value="set domain protein methyltransferase, domain 1"/>
    <property type="match status" value="1"/>
</dbReference>
<dbReference type="EMBL" id="BMAT01007271">
    <property type="protein sequence ID" value="GFR61317.1"/>
    <property type="molecule type" value="Genomic_DNA"/>
</dbReference>
<dbReference type="InterPro" id="IPR050600">
    <property type="entry name" value="SETD3_SETD6_MTase"/>
</dbReference>
<proteinExistence type="predicted"/>
<reference evidence="1 2" key="1">
    <citation type="journal article" date="2021" name="Elife">
        <title>Chloroplast acquisition without the gene transfer in kleptoplastic sea slugs, Plakobranchus ocellatus.</title>
        <authorList>
            <person name="Maeda T."/>
            <person name="Takahashi S."/>
            <person name="Yoshida T."/>
            <person name="Shimamura S."/>
            <person name="Takaki Y."/>
            <person name="Nagai Y."/>
            <person name="Toyoda A."/>
            <person name="Suzuki Y."/>
            <person name="Arimoto A."/>
            <person name="Ishii H."/>
            <person name="Satoh N."/>
            <person name="Nishiyama T."/>
            <person name="Hasebe M."/>
            <person name="Maruyama T."/>
            <person name="Minagawa J."/>
            <person name="Obokata J."/>
            <person name="Shigenobu S."/>
        </authorList>
    </citation>
    <scope>NUCLEOTIDE SEQUENCE [LARGE SCALE GENOMIC DNA]</scope>
</reference>
<accession>A0AAV4EJX9</accession>
<dbReference type="GO" id="GO:0016279">
    <property type="term" value="F:protein-lysine N-methyltransferase activity"/>
    <property type="evidence" value="ECO:0007669"/>
    <property type="project" value="InterPro"/>
</dbReference>
<dbReference type="CDD" id="cd19177">
    <property type="entry name" value="SET_SETD4"/>
    <property type="match status" value="1"/>
</dbReference>
<dbReference type="SUPFAM" id="SSF82199">
    <property type="entry name" value="SET domain"/>
    <property type="match status" value="1"/>
</dbReference>
<sequence>MRNLGRCGRQRKKKYKNRGVSQAHLIQFVQLQKWLTFFSPYNRERAMNSLLKPCDFKETGRGLQAMQKIDPGDIIVSIPLNCLITVHTVLATHIGSHIKRNKKRFTPQQILTIFLVIESCRGTESPWSPYIETLPDNYSTPLYFSSEEIALLNSQPRKQAEALKERFSRAKQLITKFIEENTLWPAHCFTEERLRWAWSTVDTRSVYLHTDPHPLIDIDPEESNVALAPFLDLLNHTDSAKMTAYVNKKCDCYEILTGDVFNKYDQVFISYGAHDNSKLLINYGFVLPKNVHNTYVFSVEDLLSCAPASTQHIERKTAVLVEANLQSNLVCSKDGISWSLSTALKIIILPWKLM</sequence>
<dbReference type="AlphaFoldDB" id="A0AAV4EJX9"/>
<comment type="caution">
    <text evidence="1">The sequence shown here is derived from an EMBL/GenBank/DDBJ whole genome shotgun (WGS) entry which is preliminary data.</text>
</comment>
<keyword evidence="2" id="KW-1185">Reference proteome</keyword>
<gene>
    <name evidence="1" type="ORF">ElyMa_003554000</name>
</gene>